<dbReference type="Pfam" id="PF00990">
    <property type="entry name" value="GGDEF"/>
    <property type="match status" value="1"/>
</dbReference>
<dbReference type="SUPFAM" id="SSF55073">
    <property type="entry name" value="Nucleotide cyclase"/>
    <property type="match status" value="1"/>
</dbReference>
<evidence type="ECO:0000313" key="5">
    <source>
        <dbReference type="Proteomes" id="UP000739538"/>
    </source>
</evidence>
<evidence type="ECO:0000256" key="1">
    <source>
        <dbReference type="SAM" id="MobiDB-lite"/>
    </source>
</evidence>
<dbReference type="InterPro" id="IPR050469">
    <property type="entry name" value="Diguanylate_Cyclase"/>
</dbReference>
<dbReference type="SUPFAM" id="SSF49879">
    <property type="entry name" value="SMAD/FHA domain"/>
    <property type="match status" value="1"/>
</dbReference>
<keyword evidence="4" id="KW-0808">Transferase</keyword>
<dbReference type="AlphaFoldDB" id="A0A956NBM5"/>
<feature type="compositionally biased region" description="Pro residues" evidence="1">
    <location>
        <begin position="1"/>
        <end position="11"/>
    </location>
</feature>
<dbReference type="GO" id="GO:0043709">
    <property type="term" value="P:cell adhesion involved in single-species biofilm formation"/>
    <property type="evidence" value="ECO:0007669"/>
    <property type="project" value="TreeGrafter"/>
</dbReference>
<dbReference type="CDD" id="cd01949">
    <property type="entry name" value="GGDEF"/>
    <property type="match status" value="1"/>
</dbReference>
<dbReference type="FunFam" id="3.30.70.270:FF:000001">
    <property type="entry name" value="Diguanylate cyclase domain protein"/>
    <property type="match status" value="1"/>
</dbReference>
<dbReference type="InterPro" id="IPR043128">
    <property type="entry name" value="Rev_trsase/Diguanyl_cyclase"/>
</dbReference>
<keyword evidence="4" id="KW-0548">Nucleotidyltransferase</keyword>
<feature type="domain" description="FHA" evidence="2">
    <location>
        <begin position="70"/>
        <end position="126"/>
    </location>
</feature>
<comment type="caution">
    <text evidence="4">The sequence shown here is derived from an EMBL/GenBank/DDBJ whole genome shotgun (WGS) entry which is preliminary data.</text>
</comment>
<feature type="domain" description="GGDEF" evidence="3">
    <location>
        <begin position="194"/>
        <end position="327"/>
    </location>
</feature>
<dbReference type="PANTHER" id="PTHR45138:SF9">
    <property type="entry name" value="DIGUANYLATE CYCLASE DGCM-RELATED"/>
    <property type="match status" value="1"/>
</dbReference>
<dbReference type="Pfam" id="PF00498">
    <property type="entry name" value="FHA"/>
    <property type="match status" value="1"/>
</dbReference>
<dbReference type="InterPro" id="IPR008984">
    <property type="entry name" value="SMAD_FHA_dom_sf"/>
</dbReference>
<evidence type="ECO:0000259" key="2">
    <source>
        <dbReference type="PROSITE" id="PS50006"/>
    </source>
</evidence>
<dbReference type="GO" id="GO:0005886">
    <property type="term" value="C:plasma membrane"/>
    <property type="evidence" value="ECO:0007669"/>
    <property type="project" value="TreeGrafter"/>
</dbReference>
<sequence>MDRDLPNPPEPEYGDSVPPLPADLGGEELDTTIHRAAPMRAGCVPKACAVLIVLNGPEIGNQFPLRRTRYVIGRAPDADIAIRSDGQISRYHARITIEYDESAHEPTYWVQDLGSLNHTVVNGEIIERHQLTDRDKIQVGDTTVRFAILDEVEAHFHAAIQKKLRFDELTGLLTRQSCDIALESELHRCAQRGQPISVLMMDIDFFRAVNEGYGHQAGSAVLAQIGALLDKSLRGFDLVSRFGGEEFLVGLPETTKEQAGVIAERIRHGIETATFCWQGESIQITISIGISESPTDGYDLNELVKKADLALYRSKHSGRNRCSAWDEELDQELDGESDVA</sequence>
<gene>
    <name evidence="4" type="ORF">KDA27_04130</name>
</gene>
<dbReference type="NCBIfam" id="TIGR00254">
    <property type="entry name" value="GGDEF"/>
    <property type="match status" value="1"/>
</dbReference>
<dbReference type="EMBL" id="JAGQHS010000013">
    <property type="protein sequence ID" value="MCA9754968.1"/>
    <property type="molecule type" value="Genomic_DNA"/>
</dbReference>
<dbReference type="SMART" id="SM00240">
    <property type="entry name" value="FHA"/>
    <property type="match status" value="1"/>
</dbReference>
<proteinExistence type="predicted"/>
<accession>A0A956NBM5</accession>
<dbReference type="SMART" id="SM00267">
    <property type="entry name" value="GGDEF"/>
    <property type="match status" value="1"/>
</dbReference>
<evidence type="ECO:0000313" key="4">
    <source>
        <dbReference type="EMBL" id="MCA9754968.1"/>
    </source>
</evidence>
<dbReference type="GO" id="GO:1902201">
    <property type="term" value="P:negative regulation of bacterial-type flagellum-dependent cell motility"/>
    <property type="evidence" value="ECO:0007669"/>
    <property type="project" value="TreeGrafter"/>
</dbReference>
<dbReference type="Proteomes" id="UP000739538">
    <property type="component" value="Unassembled WGS sequence"/>
</dbReference>
<dbReference type="PANTHER" id="PTHR45138">
    <property type="entry name" value="REGULATORY COMPONENTS OF SENSORY TRANSDUCTION SYSTEM"/>
    <property type="match status" value="1"/>
</dbReference>
<dbReference type="CDD" id="cd00060">
    <property type="entry name" value="FHA"/>
    <property type="match status" value="1"/>
</dbReference>
<dbReference type="PROSITE" id="PS50006">
    <property type="entry name" value="FHA_DOMAIN"/>
    <property type="match status" value="1"/>
</dbReference>
<name>A0A956NBM5_UNCEI</name>
<dbReference type="Gene3D" id="2.60.200.20">
    <property type="match status" value="1"/>
</dbReference>
<dbReference type="GO" id="GO:0052621">
    <property type="term" value="F:diguanylate cyclase activity"/>
    <property type="evidence" value="ECO:0007669"/>
    <property type="project" value="UniProtKB-EC"/>
</dbReference>
<dbReference type="InterPro" id="IPR029787">
    <property type="entry name" value="Nucleotide_cyclase"/>
</dbReference>
<organism evidence="4 5">
    <name type="scientific">Eiseniibacteriota bacterium</name>
    <dbReference type="NCBI Taxonomy" id="2212470"/>
    <lineage>
        <taxon>Bacteria</taxon>
        <taxon>Candidatus Eiseniibacteriota</taxon>
    </lineage>
</organism>
<evidence type="ECO:0000259" key="3">
    <source>
        <dbReference type="PROSITE" id="PS50887"/>
    </source>
</evidence>
<protein>
    <submittedName>
        <fullName evidence="4">Diguanylate cyclase</fullName>
        <ecNumber evidence="4">2.7.7.65</ecNumber>
    </submittedName>
</protein>
<dbReference type="Gene3D" id="3.30.70.270">
    <property type="match status" value="1"/>
</dbReference>
<reference evidence="4" key="2">
    <citation type="journal article" date="2021" name="Microbiome">
        <title>Successional dynamics and alternative stable states in a saline activated sludge microbial community over 9 years.</title>
        <authorList>
            <person name="Wang Y."/>
            <person name="Ye J."/>
            <person name="Ju F."/>
            <person name="Liu L."/>
            <person name="Boyd J.A."/>
            <person name="Deng Y."/>
            <person name="Parks D.H."/>
            <person name="Jiang X."/>
            <person name="Yin X."/>
            <person name="Woodcroft B.J."/>
            <person name="Tyson G.W."/>
            <person name="Hugenholtz P."/>
            <person name="Polz M.F."/>
            <person name="Zhang T."/>
        </authorList>
    </citation>
    <scope>NUCLEOTIDE SEQUENCE</scope>
    <source>
        <strain evidence="4">HKST-UBA02</strain>
    </source>
</reference>
<dbReference type="EC" id="2.7.7.65" evidence="4"/>
<dbReference type="PROSITE" id="PS50887">
    <property type="entry name" value="GGDEF"/>
    <property type="match status" value="1"/>
</dbReference>
<dbReference type="InterPro" id="IPR000160">
    <property type="entry name" value="GGDEF_dom"/>
</dbReference>
<feature type="region of interest" description="Disordered" evidence="1">
    <location>
        <begin position="1"/>
        <end position="26"/>
    </location>
</feature>
<reference evidence="4" key="1">
    <citation type="submission" date="2020-04" db="EMBL/GenBank/DDBJ databases">
        <authorList>
            <person name="Zhang T."/>
        </authorList>
    </citation>
    <scope>NUCLEOTIDE SEQUENCE</scope>
    <source>
        <strain evidence="4">HKST-UBA02</strain>
    </source>
</reference>
<dbReference type="InterPro" id="IPR000253">
    <property type="entry name" value="FHA_dom"/>
</dbReference>